<keyword evidence="2 12" id="KW-0812">Transmembrane</keyword>
<keyword evidence="4" id="KW-0863">Zinc-finger</keyword>
<evidence type="ECO:0000256" key="3">
    <source>
        <dbReference type="ARBA" id="ARBA00022723"/>
    </source>
</evidence>
<dbReference type="GO" id="GO:0008270">
    <property type="term" value="F:zinc ion binding"/>
    <property type="evidence" value="ECO:0007669"/>
    <property type="project" value="UniProtKB-KW"/>
</dbReference>
<feature type="transmembrane region" description="Helical" evidence="12">
    <location>
        <begin position="120"/>
        <end position="140"/>
    </location>
</feature>
<feature type="transmembrane region" description="Helical" evidence="12">
    <location>
        <begin position="214"/>
        <end position="233"/>
    </location>
</feature>
<keyword evidence="6 12" id="KW-1133">Transmembrane helix</keyword>
<dbReference type="AlphaFoldDB" id="A0A6B0V668"/>
<dbReference type="PANTHER" id="PTHR46283">
    <property type="entry name" value="E3 UBIQUITIN-PROTEIN LIGASE MARCH5"/>
    <property type="match status" value="1"/>
</dbReference>
<comment type="subcellular location">
    <subcellularLocation>
        <location evidence="1">Membrane</location>
        <topology evidence="1">Multi-pass membrane protein</topology>
    </subcellularLocation>
</comment>
<dbReference type="SUPFAM" id="SSF57850">
    <property type="entry name" value="RING/U-box"/>
    <property type="match status" value="1"/>
</dbReference>
<evidence type="ECO:0000256" key="12">
    <source>
        <dbReference type="SAM" id="Phobius"/>
    </source>
</evidence>
<dbReference type="Pfam" id="PF12906">
    <property type="entry name" value="RINGv"/>
    <property type="match status" value="1"/>
</dbReference>
<evidence type="ECO:0000256" key="10">
    <source>
        <dbReference type="ARBA" id="ARBA00043185"/>
    </source>
</evidence>
<sequence>MSTAATDVSCERWVIQQLRRISSLPGHVALCRRYCWVCFASEDEEQDASWVQPCKCRGTTKWVHQGCLQRWIDEKQAGNSAAKVACPQCSSEYVVVLPSLGGPAYVLDPLDRTVHRACPFVAAGLLMGSVYWTAVTYGAVTVMQVLGHKQGLSVMEQADPLFLLVGLPSIPVVLVLARMVRWEDYLLRLWWRHSAPLAKLLVVPPHDPVSATRLLCGALLLPTVASLLGRLFFSRQSSLQRSLLGGLAFVALKGAAKIYLKRQQYLRQCRRTVLNFEGPEPSL</sequence>
<evidence type="ECO:0000256" key="2">
    <source>
        <dbReference type="ARBA" id="ARBA00022692"/>
    </source>
</evidence>
<dbReference type="SMART" id="SM00744">
    <property type="entry name" value="RINGv"/>
    <property type="match status" value="1"/>
</dbReference>
<feature type="transmembrane region" description="Helical" evidence="12">
    <location>
        <begin position="239"/>
        <end position="260"/>
    </location>
</feature>
<accession>A0A6B0V668</accession>
<evidence type="ECO:0000256" key="8">
    <source>
        <dbReference type="ARBA" id="ARBA00040151"/>
    </source>
</evidence>
<evidence type="ECO:0000256" key="4">
    <source>
        <dbReference type="ARBA" id="ARBA00022771"/>
    </source>
</evidence>
<keyword evidence="7 12" id="KW-0472">Membrane</keyword>
<dbReference type="GO" id="GO:0016020">
    <property type="term" value="C:membrane"/>
    <property type="evidence" value="ECO:0007669"/>
    <property type="project" value="UniProtKB-SubCell"/>
</dbReference>
<keyword evidence="3" id="KW-0479">Metal-binding</keyword>
<dbReference type="EMBL" id="GIFC01015584">
    <property type="protein sequence ID" value="MXU97667.1"/>
    <property type="molecule type" value="Transcribed_RNA"/>
</dbReference>
<name>A0A6B0V668_IXORI</name>
<evidence type="ECO:0000313" key="14">
    <source>
        <dbReference type="EMBL" id="MXU97667.1"/>
    </source>
</evidence>
<feature type="domain" description="RING-CH-type" evidence="13">
    <location>
        <begin position="27"/>
        <end position="96"/>
    </location>
</feature>
<evidence type="ECO:0000256" key="11">
    <source>
        <dbReference type="ARBA" id="ARBA00043231"/>
    </source>
</evidence>
<protein>
    <recommendedName>
        <fullName evidence="8">E3 ubiquitin-protein ligase MARCHF5</fullName>
    </recommendedName>
    <alternativeName>
        <fullName evidence="10">Membrane-associated RING finger protein 5</fullName>
    </alternativeName>
    <alternativeName>
        <fullName evidence="9">Membrane-associated RING-CH protein V</fullName>
    </alternativeName>
    <alternativeName>
        <fullName evidence="11">RING-type E3 ubiquitin transferase MARCHF5</fullName>
    </alternativeName>
</protein>
<dbReference type="PROSITE" id="PS51292">
    <property type="entry name" value="ZF_RING_CH"/>
    <property type="match status" value="1"/>
</dbReference>
<reference evidence="14" key="1">
    <citation type="submission" date="2019-12" db="EMBL/GenBank/DDBJ databases">
        <title>An insight into the sialome of adult female Ixodes ricinus ticks feeding for 6 days.</title>
        <authorList>
            <person name="Perner J."/>
            <person name="Ribeiro J.M.C."/>
        </authorList>
    </citation>
    <scope>NUCLEOTIDE SEQUENCE</scope>
    <source>
        <strain evidence="14">Semi-engorged</strain>
        <tissue evidence="14">Salivary glands</tissue>
    </source>
</reference>
<dbReference type="InterPro" id="IPR013083">
    <property type="entry name" value="Znf_RING/FYVE/PHD"/>
</dbReference>
<dbReference type="InterPro" id="IPR011016">
    <property type="entry name" value="Znf_RING-CH"/>
</dbReference>
<evidence type="ECO:0000256" key="9">
    <source>
        <dbReference type="ARBA" id="ARBA00043044"/>
    </source>
</evidence>
<evidence type="ECO:0000256" key="1">
    <source>
        <dbReference type="ARBA" id="ARBA00004141"/>
    </source>
</evidence>
<evidence type="ECO:0000259" key="13">
    <source>
        <dbReference type="PROSITE" id="PS51292"/>
    </source>
</evidence>
<organism evidence="14">
    <name type="scientific">Ixodes ricinus</name>
    <name type="common">Common tick</name>
    <name type="synonym">Acarus ricinus</name>
    <dbReference type="NCBI Taxonomy" id="34613"/>
    <lineage>
        <taxon>Eukaryota</taxon>
        <taxon>Metazoa</taxon>
        <taxon>Ecdysozoa</taxon>
        <taxon>Arthropoda</taxon>
        <taxon>Chelicerata</taxon>
        <taxon>Arachnida</taxon>
        <taxon>Acari</taxon>
        <taxon>Parasitiformes</taxon>
        <taxon>Ixodida</taxon>
        <taxon>Ixodoidea</taxon>
        <taxon>Ixodidae</taxon>
        <taxon>Ixodinae</taxon>
        <taxon>Ixodes</taxon>
    </lineage>
</organism>
<evidence type="ECO:0000256" key="6">
    <source>
        <dbReference type="ARBA" id="ARBA00022989"/>
    </source>
</evidence>
<feature type="transmembrane region" description="Helical" evidence="12">
    <location>
        <begin position="160"/>
        <end position="180"/>
    </location>
</feature>
<evidence type="ECO:0000256" key="5">
    <source>
        <dbReference type="ARBA" id="ARBA00022833"/>
    </source>
</evidence>
<proteinExistence type="predicted"/>
<keyword evidence="5" id="KW-0862">Zinc</keyword>
<dbReference type="Gene3D" id="3.30.40.10">
    <property type="entry name" value="Zinc/RING finger domain, C3HC4 (zinc finger)"/>
    <property type="match status" value="1"/>
</dbReference>
<evidence type="ECO:0000256" key="7">
    <source>
        <dbReference type="ARBA" id="ARBA00023136"/>
    </source>
</evidence>
<dbReference type="CDD" id="cd16701">
    <property type="entry name" value="RING_CH-C4HC3_MARCH5"/>
    <property type="match status" value="1"/>
</dbReference>